<dbReference type="AlphaFoldDB" id="A0A6J7Q2Y8"/>
<protein>
    <submittedName>
        <fullName evidence="3">Unannotated protein</fullName>
    </submittedName>
</protein>
<dbReference type="EMBL" id="CAFABE010000035">
    <property type="protein sequence ID" value="CAB4827890.1"/>
    <property type="molecule type" value="Genomic_DNA"/>
</dbReference>
<accession>A0A6J7Q2Y8</accession>
<proteinExistence type="predicted"/>
<evidence type="ECO:0000313" key="1">
    <source>
        <dbReference type="EMBL" id="CAB4827890.1"/>
    </source>
</evidence>
<organism evidence="3">
    <name type="scientific">freshwater metagenome</name>
    <dbReference type="NCBI Taxonomy" id="449393"/>
    <lineage>
        <taxon>unclassified sequences</taxon>
        <taxon>metagenomes</taxon>
        <taxon>ecological metagenomes</taxon>
    </lineage>
</organism>
<dbReference type="EMBL" id="CAFBLT010000002">
    <property type="protein sequence ID" value="CAB4882334.1"/>
    <property type="molecule type" value="Genomic_DNA"/>
</dbReference>
<sequence>MGPSSHPCFTSLANGVAETNGITCGVVSGEELELDPGLLAAGVPVETSLFVPVIDPSDEAFGEIFGVGDKAVEIWCIVVVGWELGCAWR</sequence>
<name>A0A6J7Q2Y8_9ZZZZ</name>
<gene>
    <name evidence="1" type="ORF">UFOPK3164_00888</name>
    <name evidence="2" type="ORF">UFOPK3427_01621</name>
    <name evidence="3" type="ORF">UFOPK4112_00347</name>
</gene>
<dbReference type="EMBL" id="CAFBPM010000002">
    <property type="protein sequence ID" value="CAB5011646.1"/>
    <property type="molecule type" value="Genomic_DNA"/>
</dbReference>
<evidence type="ECO:0000313" key="2">
    <source>
        <dbReference type="EMBL" id="CAB4882334.1"/>
    </source>
</evidence>
<reference evidence="3" key="1">
    <citation type="submission" date="2020-05" db="EMBL/GenBank/DDBJ databases">
        <authorList>
            <person name="Chiriac C."/>
            <person name="Salcher M."/>
            <person name="Ghai R."/>
            <person name="Kavagutti S V."/>
        </authorList>
    </citation>
    <scope>NUCLEOTIDE SEQUENCE</scope>
</reference>
<evidence type="ECO:0000313" key="3">
    <source>
        <dbReference type="EMBL" id="CAB5011646.1"/>
    </source>
</evidence>